<reference evidence="2" key="1">
    <citation type="submission" date="2018-04" db="EMBL/GenBank/DDBJ databases">
        <authorList>
            <person name="Go L.Y."/>
            <person name="Mitchell J.A."/>
        </authorList>
    </citation>
    <scope>NUCLEOTIDE SEQUENCE [LARGE SCALE GENOMIC DNA]</scope>
</reference>
<protein>
    <submittedName>
        <fullName evidence="1">Uncharacterized protein</fullName>
    </submittedName>
</protein>
<dbReference type="Proteomes" id="UP000251585">
    <property type="component" value="Segment"/>
</dbReference>
<keyword evidence="2" id="KW-1185">Reference proteome</keyword>
<evidence type="ECO:0000313" key="2">
    <source>
        <dbReference type="Proteomes" id="UP000251585"/>
    </source>
</evidence>
<evidence type="ECO:0000313" key="1">
    <source>
        <dbReference type="EMBL" id="AWY04871.1"/>
    </source>
</evidence>
<organism evidence="1 2">
    <name type="scientific">Microbacterium phage Floof</name>
    <dbReference type="NCBI Taxonomy" id="2201433"/>
    <lineage>
        <taxon>Viruses</taxon>
        <taxon>Duplodnaviria</taxon>
        <taxon>Heunggongvirae</taxon>
        <taxon>Uroviricota</taxon>
        <taxon>Caudoviricetes</taxon>
        <taxon>Casidaviridae</taxon>
        <taxon>Percivalvirus</taxon>
        <taxon>Percivalvirus floof</taxon>
    </lineage>
</organism>
<proteinExistence type="predicted"/>
<gene>
    <name evidence="1" type="primary">34</name>
    <name evidence="1" type="ORF">PBI_FLOOF_34</name>
</gene>
<sequence>MDYPIILPAAPGDYVPKKLEGRAILRIDANGTASTVVEREDTSYSHPILNLAAWAIEYGPLRAVDADPEPDPDDPANLAEWERELLGLPPVAEEIETPAVIEDSTETITVAETTPEEIAA</sequence>
<name>A0A2Z4Q4A1_9CAUD</name>
<dbReference type="EMBL" id="MH271298">
    <property type="protein sequence ID" value="AWY04871.1"/>
    <property type="molecule type" value="Genomic_DNA"/>
</dbReference>
<accession>A0A2Z4Q4A1</accession>